<gene>
    <name evidence="6" type="ORF">I2H31_08030</name>
</gene>
<protein>
    <submittedName>
        <fullName evidence="6">TlpA family protein disulfide reductase</fullName>
    </submittedName>
</protein>
<comment type="subcellular location">
    <subcellularLocation>
        <location evidence="1">Cell envelope</location>
    </subcellularLocation>
</comment>
<proteinExistence type="predicted"/>
<name>A0ABS0I281_9BACT</name>
<reference evidence="6 7" key="1">
    <citation type="submission" date="2020-11" db="EMBL/GenBank/DDBJ databases">
        <authorList>
            <person name="Kim M.K."/>
        </authorList>
    </citation>
    <scope>NUCLEOTIDE SEQUENCE [LARGE SCALE GENOMIC DNA]</scope>
    <source>
        <strain evidence="6 7">BT662</strain>
    </source>
</reference>
<dbReference type="InterPro" id="IPR013740">
    <property type="entry name" value="Redoxin"/>
</dbReference>
<keyword evidence="4" id="KW-0676">Redox-active center</keyword>
<dbReference type="CDD" id="cd02966">
    <property type="entry name" value="TlpA_like_family"/>
    <property type="match status" value="1"/>
</dbReference>
<evidence type="ECO:0000256" key="4">
    <source>
        <dbReference type="ARBA" id="ARBA00023284"/>
    </source>
</evidence>
<accession>A0ABS0I281</accession>
<keyword evidence="7" id="KW-1185">Reference proteome</keyword>
<dbReference type="Proteomes" id="UP000618931">
    <property type="component" value="Unassembled WGS sequence"/>
</dbReference>
<comment type="caution">
    <text evidence="6">The sequence shown here is derived from an EMBL/GenBank/DDBJ whole genome shotgun (WGS) entry which is preliminary data.</text>
</comment>
<keyword evidence="3" id="KW-1015">Disulfide bond</keyword>
<evidence type="ECO:0000313" key="6">
    <source>
        <dbReference type="EMBL" id="MBF9221048.1"/>
    </source>
</evidence>
<dbReference type="InterPro" id="IPR036249">
    <property type="entry name" value="Thioredoxin-like_sf"/>
</dbReference>
<dbReference type="PANTHER" id="PTHR42852:SF6">
    <property type="entry name" value="THIOL:DISULFIDE INTERCHANGE PROTEIN DSBE"/>
    <property type="match status" value="1"/>
</dbReference>
<evidence type="ECO:0000313" key="7">
    <source>
        <dbReference type="Proteomes" id="UP000618931"/>
    </source>
</evidence>
<dbReference type="SUPFAM" id="SSF52833">
    <property type="entry name" value="Thioredoxin-like"/>
    <property type="match status" value="1"/>
</dbReference>
<evidence type="ECO:0000256" key="2">
    <source>
        <dbReference type="ARBA" id="ARBA00022748"/>
    </source>
</evidence>
<dbReference type="InterPro" id="IPR013766">
    <property type="entry name" value="Thioredoxin_domain"/>
</dbReference>
<dbReference type="RefSeq" id="WP_196292463.1">
    <property type="nucleotide sequence ID" value="NZ_JADQDM010000002.1"/>
</dbReference>
<dbReference type="Pfam" id="PF08534">
    <property type="entry name" value="Redoxin"/>
    <property type="match status" value="1"/>
</dbReference>
<keyword evidence="2" id="KW-0201">Cytochrome c-type biogenesis</keyword>
<sequence>MSAALRLLPAAAPTPPTAAVLSGHLDHAPAGDSVRLEYHKHLYHQRVRAVLSPAGDFRMTVPDLKGITGITFSYAGQRTSLYLAPGNDVHMTLDFPRFDETLHYTGRGANASNYMAQALWKFEFDPSRPGANPASTAQPTPAQLRQEVDDDHRARRSFLATFAQAHPLPAGFVRERTLDIDLTWASRLLLYAGYRTTQDSVLPVTYFDFLQQLPLKNFDQYLGDRGLNGNMAVMNFLTNYGNRLVLTLGKLSTDPGLARRYYAQARADFGPSTAARDRAMYQLYSWKLDSDLDGVLAAYPTFRVENHDSTMARDLRTLIGRQLAVRVGRPAPAFALLNNEGKKVTLDELRGKVLYLDFWGTWCGPCMKEMPASNELKKKFKGRDVAFVYISVGDKADKWQQVLAAEHLTSPASVHLRSPEGDDVASRYQVTGYPTYWLIGRDGRIITRSAPRPSSGAEAVAAINAALGK</sequence>
<dbReference type="EMBL" id="JADQDM010000002">
    <property type="protein sequence ID" value="MBF9221048.1"/>
    <property type="molecule type" value="Genomic_DNA"/>
</dbReference>
<dbReference type="Gene3D" id="3.40.30.10">
    <property type="entry name" value="Glutaredoxin"/>
    <property type="match status" value="1"/>
</dbReference>
<dbReference type="PROSITE" id="PS51352">
    <property type="entry name" value="THIOREDOXIN_2"/>
    <property type="match status" value="1"/>
</dbReference>
<evidence type="ECO:0000259" key="5">
    <source>
        <dbReference type="PROSITE" id="PS51352"/>
    </source>
</evidence>
<evidence type="ECO:0000256" key="3">
    <source>
        <dbReference type="ARBA" id="ARBA00023157"/>
    </source>
</evidence>
<organism evidence="6 7">
    <name type="scientific">Hymenobacter ruricola</name>
    <dbReference type="NCBI Taxonomy" id="2791023"/>
    <lineage>
        <taxon>Bacteria</taxon>
        <taxon>Pseudomonadati</taxon>
        <taxon>Bacteroidota</taxon>
        <taxon>Cytophagia</taxon>
        <taxon>Cytophagales</taxon>
        <taxon>Hymenobacteraceae</taxon>
        <taxon>Hymenobacter</taxon>
    </lineage>
</organism>
<evidence type="ECO:0000256" key="1">
    <source>
        <dbReference type="ARBA" id="ARBA00004196"/>
    </source>
</evidence>
<dbReference type="PANTHER" id="PTHR42852">
    <property type="entry name" value="THIOL:DISULFIDE INTERCHANGE PROTEIN DSBE"/>
    <property type="match status" value="1"/>
</dbReference>
<feature type="domain" description="Thioredoxin" evidence="5">
    <location>
        <begin position="325"/>
        <end position="468"/>
    </location>
</feature>
<dbReference type="InterPro" id="IPR050553">
    <property type="entry name" value="Thioredoxin_ResA/DsbE_sf"/>
</dbReference>